<evidence type="ECO:0000313" key="2">
    <source>
        <dbReference type="EMBL" id="QRJ62103.1"/>
    </source>
</evidence>
<dbReference type="AlphaFoldDB" id="A0A974PW03"/>
<feature type="domain" description="AB hydrolase-1" evidence="1">
    <location>
        <begin position="37"/>
        <end position="152"/>
    </location>
</feature>
<dbReference type="GO" id="GO:0016787">
    <property type="term" value="F:hydrolase activity"/>
    <property type="evidence" value="ECO:0007669"/>
    <property type="project" value="UniProtKB-KW"/>
</dbReference>
<keyword evidence="3" id="KW-1185">Reference proteome</keyword>
<protein>
    <submittedName>
        <fullName evidence="2">Alpha/beta fold hydrolase</fullName>
    </submittedName>
</protein>
<dbReference type="KEGG" id="ares:IWH25_09785"/>
<dbReference type="Proteomes" id="UP000663444">
    <property type="component" value="Chromosome"/>
</dbReference>
<dbReference type="Pfam" id="PF00561">
    <property type="entry name" value="Abhydrolase_1"/>
    <property type="match status" value="1"/>
</dbReference>
<keyword evidence="2" id="KW-0378">Hydrolase</keyword>
<dbReference type="PANTHER" id="PTHR43689">
    <property type="entry name" value="HYDROLASE"/>
    <property type="match status" value="1"/>
</dbReference>
<evidence type="ECO:0000259" key="1">
    <source>
        <dbReference type="Pfam" id="PF00561"/>
    </source>
</evidence>
<accession>A0A974PW03</accession>
<sequence>MSPAVPAITPRDTWIDGRGGRLFARLWSPAAPASDVPLILFHDSLGSVELWRDFPAALAAQSGRTVVAYDRLGFGRSDARRGPLPLDFIAAEADGGFADLRRQLAIGRFALFGHSVGGGMAVNCAARCGDDCVALVTVSAQAFVEARTVQGIEAARTLFADPVQVERLRRYHGDKAEWVLAAWIDSWLHPDFAAWSLRPVLPQVKCPLLAIHGADDEYGSPRHPELIGRLAGGPAQVELMADTRHLPHRERAGEVLARVAGFLQGLA</sequence>
<proteinExistence type="predicted"/>
<dbReference type="SUPFAM" id="SSF53474">
    <property type="entry name" value="alpha/beta-Hydrolases"/>
    <property type="match status" value="1"/>
</dbReference>
<name>A0A974PW03_9RHOO</name>
<reference evidence="2" key="1">
    <citation type="submission" date="2020-11" db="EMBL/GenBank/DDBJ databases">
        <title>Azospira restricta DSM 18626 genome sequence.</title>
        <authorList>
            <person name="Moe W.M."/>
        </authorList>
    </citation>
    <scope>NUCLEOTIDE SEQUENCE</scope>
    <source>
        <strain evidence="2">DSM 18626</strain>
    </source>
</reference>
<dbReference type="PANTHER" id="PTHR43689:SF8">
    <property type="entry name" value="ALPHA_BETA-HYDROLASES SUPERFAMILY PROTEIN"/>
    <property type="match status" value="1"/>
</dbReference>
<gene>
    <name evidence="2" type="ORF">IWH25_09785</name>
</gene>
<dbReference type="InterPro" id="IPR029058">
    <property type="entry name" value="AB_hydrolase_fold"/>
</dbReference>
<evidence type="ECO:0000313" key="3">
    <source>
        <dbReference type="Proteomes" id="UP000663444"/>
    </source>
</evidence>
<dbReference type="RefSeq" id="WP_203385630.1">
    <property type="nucleotide sequence ID" value="NZ_CP064781.1"/>
</dbReference>
<dbReference type="PRINTS" id="PR00111">
    <property type="entry name" value="ABHYDROLASE"/>
</dbReference>
<organism evidence="2 3">
    <name type="scientific">Azospira restricta</name>
    <dbReference type="NCBI Taxonomy" id="404405"/>
    <lineage>
        <taxon>Bacteria</taxon>
        <taxon>Pseudomonadati</taxon>
        <taxon>Pseudomonadota</taxon>
        <taxon>Betaproteobacteria</taxon>
        <taxon>Rhodocyclales</taxon>
        <taxon>Rhodocyclaceae</taxon>
        <taxon>Azospira</taxon>
    </lineage>
</organism>
<dbReference type="InterPro" id="IPR000073">
    <property type="entry name" value="AB_hydrolase_1"/>
</dbReference>
<dbReference type="EMBL" id="CP064781">
    <property type="protein sequence ID" value="QRJ62103.1"/>
    <property type="molecule type" value="Genomic_DNA"/>
</dbReference>
<dbReference type="Gene3D" id="3.40.50.1820">
    <property type="entry name" value="alpha/beta hydrolase"/>
    <property type="match status" value="1"/>
</dbReference>